<feature type="compositionally biased region" description="Gly residues" evidence="1">
    <location>
        <begin position="61"/>
        <end position="70"/>
    </location>
</feature>
<proteinExistence type="predicted"/>
<feature type="compositionally biased region" description="Polar residues" evidence="1">
    <location>
        <begin position="38"/>
        <end position="55"/>
    </location>
</feature>
<protein>
    <submittedName>
        <fullName evidence="2">Uu.00g091560.m01.CDS01</fullName>
    </submittedName>
</protein>
<accession>A0AAI8VN40</accession>
<evidence type="ECO:0000313" key="3">
    <source>
        <dbReference type="Proteomes" id="UP001295740"/>
    </source>
</evidence>
<evidence type="ECO:0000313" key="2">
    <source>
        <dbReference type="EMBL" id="CAJ2507970.1"/>
    </source>
</evidence>
<reference evidence="2" key="1">
    <citation type="submission" date="2023-10" db="EMBL/GenBank/DDBJ databases">
        <authorList>
            <person name="Hackl T."/>
        </authorList>
    </citation>
    <scope>NUCLEOTIDE SEQUENCE</scope>
</reference>
<keyword evidence="3" id="KW-1185">Reference proteome</keyword>
<name>A0AAI8VN40_9PEZI</name>
<sequence>MIPTSPQTPRHSRQSSGIDASYQSSSPNASPIARRQSKSSFQDPLTPLRNSMNDSELNEFGGDGAGGNGLGNLADELADALSGSGEDEEYYDDGDNTEDETTGRDPVEGVRDSGVDVASQSDYQAKNQRGSLIVPSPPSGRGHRRIGSRYDGSEYGSESDLESPGMPPSLISRIDAVESLARRGTENTGGPTDGVFKRVTEGLRDLGSQSGVEGSTTRLITAHTALATHLAHQTRQLHNLTYPLLSPLVPPPDPETIEALLPLLTSVSDDMPRPATSAFNSLSALHSVTSDLVQTLNYLSDTLHMSRQTTTTAARRLKSAKEMVADMKREEELKEEGERWLTRGNWGERLEKRECAGICRDVVGGFEEVCNGWRARLLAQAESA</sequence>
<dbReference type="AlphaFoldDB" id="A0AAI8VN40"/>
<evidence type="ECO:0000256" key="1">
    <source>
        <dbReference type="SAM" id="MobiDB-lite"/>
    </source>
</evidence>
<feature type="compositionally biased region" description="Polar residues" evidence="1">
    <location>
        <begin position="1"/>
        <end position="29"/>
    </location>
</feature>
<dbReference type="EMBL" id="CAUWAG010000010">
    <property type="protein sequence ID" value="CAJ2507970.1"/>
    <property type="molecule type" value="Genomic_DNA"/>
</dbReference>
<feature type="compositionally biased region" description="Acidic residues" evidence="1">
    <location>
        <begin position="85"/>
        <end position="100"/>
    </location>
</feature>
<feature type="region of interest" description="Disordered" evidence="1">
    <location>
        <begin position="1"/>
        <end position="168"/>
    </location>
</feature>
<dbReference type="Proteomes" id="UP001295740">
    <property type="component" value="Unassembled WGS sequence"/>
</dbReference>
<organism evidence="2 3">
    <name type="scientific">Anthostomella pinea</name>
    <dbReference type="NCBI Taxonomy" id="933095"/>
    <lineage>
        <taxon>Eukaryota</taxon>
        <taxon>Fungi</taxon>
        <taxon>Dikarya</taxon>
        <taxon>Ascomycota</taxon>
        <taxon>Pezizomycotina</taxon>
        <taxon>Sordariomycetes</taxon>
        <taxon>Xylariomycetidae</taxon>
        <taxon>Xylariales</taxon>
        <taxon>Xylariaceae</taxon>
        <taxon>Anthostomella</taxon>
    </lineage>
</organism>
<feature type="compositionally biased region" description="Basic and acidic residues" evidence="1">
    <location>
        <begin position="101"/>
        <end position="114"/>
    </location>
</feature>
<feature type="compositionally biased region" description="Polar residues" evidence="1">
    <location>
        <begin position="118"/>
        <end position="130"/>
    </location>
</feature>
<gene>
    <name evidence="2" type="ORF">KHLLAP_LOCUS8438</name>
</gene>
<comment type="caution">
    <text evidence="2">The sequence shown here is derived from an EMBL/GenBank/DDBJ whole genome shotgun (WGS) entry which is preliminary data.</text>
</comment>